<keyword evidence="4" id="KW-0804">Transcription</keyword>
<feature type="domain" description="HTH lacI-type" evidence="5">
    <location>
        <begin position="24"/>
        <end position="80"/>
    </location>
</feature>
<evidence type="ECO:0000256" key="4">
    <source>
        <dbReference type="ARBA" id="ARBA00023163"/>
    </source>
</evidence>
<dbReference type="Pfam" id="PF00356">
    <property type="entry name" value="LacI"/>
    <property type="match status" value="1"/>
</dbReference>
<dbReference type="CDD" id="cd06267">
    <property type="entry name" value="PBP1_LacI_sugar_binding-like"/>
    <property type="match status" value="1"/>
</dbReference>
<evidence type="ECO:0000313" key="6">
    <source>
        <dbReference type="EMBL" id="GAA1683942.1"/>
    </source>
</evidence>
<organism evidence="6 7">
    <name type="scientific">Kribbella yunnanensis</name>
    <dbReference type="NCBI Taxonomy" id="190194"/>
    <lineage>
        <taxon>Bacteria</taxon>
        <taxon>Bacillati</taxon>
        <taxon>Actinomycetota</taxon>
        <taxon>Actinomycetes</taxon>
        <taxon>Propionibacteriales</taxon>
        <taxon>Kribbellaceae</taxon>
        <taxon>Kribbella</taxon>
    </lineage>
</organism>
<dbReference type="PROSITE" id="PS50932">
    <property type="entry name" value="HTH_LACI_2"/>
    <property type="match status" value="1"/>
</dbReference>
<accession>A0ABP4T8A9</accession>
<dbReference type="Gene3D" id="3.40.50.2300">
    <property type="match status" value="2"/>
</dbReference>
<dbReference type="PANTHER" id="PTHR30146:SF148">
    <property type="entry name" value="HTH-TYPE TRANSCRIPTIONAL REPRESSOR PURR-RELATED"/>
    <property type="match status" value="1"/>
</dbReference>
<dbReference type="CDD" id="cd01392">
    <property type="entry name" value="HTH_LacI"/>
    <property type="match status" value="1"/>
</dbReference>
<dbReference type="SUPFAM" id="SSF53822">
    <property type="entry name" value="Periplasmic binding protein-like I"/>
    <property type="match status" value="1"/>
</dbReference>
<dbReference type="SUPFAM" id="SSF47413">
    <property type="entry name" value="lambda repressor-like DNA-binding domains"/>
    <property type="match status" value="1"/>
</dbReference>
<gene>
    <name evidence="6" type="ORF">GCM10009745_30450</name>
</gene>
<keyword evidence="1" id="KW-0678">Repressor</keyword>
<evidence type="ECO:0000259" key="5">
    <source>
        <dbReference type="PROSITE" id="PS50932"/>
    </source>
</evidence>
<evidence type="ECO:0000256" key="1">
    <source>
        <dbReference type="ARBA" id="ARBA00022491"/>
    </source>
</evidence>
<dbReference type="RefSeq" id="WP_344151071.1">
    <property type="nucleotide sequence ID" value="NZ_BAAANF010000009.1"/>
</dbReference>
<protein>
    <submittedName>
        <fullName evidence="6">LacI family DNA-binding transcriptional regulator</fullName>
    </submittedName>
</protein>
<evidence type="ECO:0000256" key="3">
    <source>
        <dbReference type="ARBA" id="ARBA00023125"/>
    </source>
</evidence>
<name>A0ABP4T8A9_9ACTN</name>
<keyword evidence="7" id="KW-1185">Reference proteome</keyword>
<keyword evidence="2" id="KW-0805">Transcription regulation</keyword>
<dbReference type="GO" id="GO:0003677">
    <property type="term" value="F:DNA binding"/>
    <property type="evidence" value="ECO:0007669"/>
    <property type="project" value="UniProtKB-KW"/>
</dbReference>
<dbReference type="EMBL" id="BAAANF010000009">
    <property type="protein sequence ID" value="GAA1683942.1"/>
    <property type="molecule type" value="Genomic_DNA"/>
</dbReference>
<sequence length="350" mass="37807">MQQVLTSVLIPSMLGSMTTDRRMPRQADIARIAGVSQAAVSIVLGGKQSVRMAESTRQRILEVAEELGYVPHPVAKRLAHSRSNLLGLYTFRTTFPTNEADIYHPILSGVEAEAASLGQDLILFTGTSGPEARQEEAIRRTRMADGCLFFGREVPEAPVARLVDAGFPLVYIGRRPELGGRIPYVGADYVTASAEVLERLIGLGHRKIRYVREPDEAPSSEDRLLGVLQAAPDTEVVRLKGSELSVDALRSWLADGVTALVVEGTDTGTAYRAVRTAVDAAGLSVPDDLSLAVLGVPPGVSGFEVPMREMGRHAVRLLIELITNQETTPQQLLWCPPVAGREVGPPRSTE</sequence>
<dbReference type="Gene3D" id="1.10.260.40">
    <property type="entry name" value="lambda repressor-like DNA-binding domains"/>
    <property type="match status" value="1"/>
</dbReference>
<proteinExistence type="predicted"/>
<dbReference type="InterPro" id="IPR010982">
    <property type="entry name" value="Lambda_DNA-bd_dom_sf"/>
</dbReference>
<dbReference type="SMART" id="SM00354">
    <property type="entry name" value="HTH_LACI"/>
    <property type="match status" value="1"/>
</dbReference>
<dbReference type="InterPro" id="IPR046335">
    <property type="entry name" value="LacI/GalR-like_sensor"/>
</dbReference>
<dbReference type="Proteomes" id="UP001500280">
    <property type="component" value="Unassembled WGS sequence"/>
</dbReference>
<reference evidence="7" key="1">
    <citation type="journal article" date="2019" name="Int. J. Syst. Evol. Microbiol.">
        <title>The Global Catalogue of Microorganisms (GCM) 10K type strain sequencing project: providing services to taxonomists for standard genome sequencing and annotation.</title>
        <authorList>
            <consortium name="The Broad Institute Genomics Platform"/>
            <consortium name="The Broad Institute Genome Sequencing Center for Infectious Disease"/>
            <person name="Wu L."/>
            <person name="Ma J."/>
        </authorList>
    </citation>
    <scope>NUCLEOTIDE SEQUENCE [LARGE SCALE GENOMIC DNA]</scope>
    <source>
        <strain evidence="7">JCM 14307</strain>
    </source>
</reference>
<keyword evidence="3 6" id="KW-0238">DNA-binding</keyword>
<evidence type="ECO:0000256" key="2">
    <source>
        <dbReference type="ARBA" id="ARBA00023015"/>
    </source>
</evidence>
<comment type="caution">
    <text evidence="6">The sequence shown here is derived from an EMBL/GenBank/DDBJ whole genome shotgun (WGS) entry which is preliminary data.</text>
</comment>
<evidence type="ECO:0000313" key="7">
    <source>
        <dbReference type="Proteomes" id="UP001500280"/>
    </source>
</evidence>
<dbReference type="InterPro" id="IPR000843">
    <property type="entry name" value="HTH_LacI"/>
</dbReference>
<dbReference type="Pfam" id="PF13377">
    <property type="entry name" value="Peripla_BP_3"/>
    <property type="match status" value="1"/>
</dbReference>
<dbReference type="PANTHER" id="PTHR30146">
    <property type="entry name" value="LACI-RELATED TRANSCRIPTIONAL REPRESSOR"/>
    <property type="match status" value="1"/>
</dbReference>
<dbReference type="InterPro" id="IPR028082">
    <property type="entry name" value="Peripla_BP_I"/>
</dbReference>